<protein>
    <recommendedName>
        <fullName evidence="3">ABC transporter periplasmic binding protein yphF</fullName>
    </recommendedName>
</protein>
<evidence type="ECO:0000313" key="2">
    <source>
        <dbReference type="Proteomes" id="UP000243650"/>
    </source>
</evidence>
<organism evidence="1 2">
    <name type="scientific">Alkalicoccus urumqiensis</name>
    <name type="common">Bacillus urumqiensis</name>
    <dbReference type="NCBI Taxonomy" id="1548213"/>
    <lineage>
        <taxon>Bacteria</taxon>
        <taxon>Bacillati</taxon>
        <taxon>Bacillota</taxon>
        <taxon>Bacilli</taxon>
        <taxon>Bacillales</taxon>
        <taxon>Bacillaceae</taxon>
        <taxon>Alkalicoccus</taxon>
    </lineage>
</organism>
<comment type="caution">
    <text evidence="1">The sequence shown here is derived from an EMBL/GenBank/DDBJ whole genome shotgun (WGS) entry which is preliminary data.</text>
</comment>
<dbReference type="AlphaFoldDB" id="A0A2P6MKH5"/>
<dbReference type="Proteomes" id="UP000243650">
    <property type="component" value="Unassembled WGS sequence"/>
</dbReference>
<keyword evidence="2" id="KW-1185">Reference proteome</keyword>
<reference evidence="1 2" key="1">
    <citation type="submission" date="2018-03" db="EMBL/GenBank/DDBJ databases">
        <title>Bacillus urumqiensis sp. nov., a moderately haloalkaliphilic bacterium isolated from a salt lake.</title>
        <authorList>
            <person name="Zhao B."/>
            <person name="Liao Z."/>
        </authorList>
    </citation>
    <scope>NUCLEOTIDE SEQUENCE [LARGE SCALE GENOMIC DNA]</scope>
    <source>
        <strain evidence="1 2">BZ-SZ-XJ18</strain>
    </source>
</reference>
<evidence type="ECO:0008006" key="3">
    <source>
        <dbReference type="Google" id="ProtNLM"/>
    </source>
</evidence>
<name>A0A2P6MKH5_ALKUR</name>
<evidence type="ECO:0000313" key="1">
    <source>
        <dbReference type="EMBL" id="PRO66802.1"/>
    </source>
</evidence>
<sequence length="246" mass="28209">MQNYLWLLLSVFFLSGCLYPDEQRAQDTAPNEEQLAQVQTAVESFQENTQVLPIETRDAATPAYRRYPVQFSQLVPQYLNESPPNAFENGGKYQYVLIEVEETPQVKLIDLAALSDLQSLQTRLTAYRRSNDYAPILEVAGPELLKLDYSELGYEEEPTVESPFHPTHRLPLLYTTDGEIVVDYRLDILHYIDEYGMEEYETGENLLPLLTDHAPFVPFNSVPQVMNEEGEIEFRPDLEQVVPQTG</sequence>
<accession>A0A2P6MKH5</accession>
<dbReference type="OrthoDB" id="2449131at2"/>
<gene>
    <name evidence="1" type="ORF">C6I21_02450</name>
</gene>
<dbReference type="RefSeq" id="WP_105957838.1">
    <property type="nucleotide sequence ID" value="NZ_PVNS01000002.1"/>
</dbReference>
<dbReference type="EMBL" id="PVNS01000002">
    <property type="protein sequence ID" value="PRO66802.1"/>
    <property type="molecule type" value="Genomic_DNA"/>
</dbReference>
<proteinExistence type="predicted"/>